<protein>
    <recommendedName>
        <fullName evidence="2">Programmed cell death protein 2 C-terminal domain-containing protein</fullName>
    </recommendedName>
</protein>
<feature type="compositionally biased region" description="Low complexity" evidence="1">
    <location>
        <begin position="488"/>
        <end position="497"/>
    </location>
</feature>
<dbReference type="PANTHER" id="PTHR47524">
    <property type="entry name" value="20S RRNA ACCUMULATION PROTEIN 4"/>
    <property type="match status" value="1"/>
</dbReference>
<dbReference type="InterPro" id="IPR007320">
    <property type="entry name" value="PDCD2_C"/>
</dbReference>
<comment type="caution">
    <text evidence="3">The sequence shown here is derived from an EMBL/GenBank/DDBJ whole genome shotgun (WGS) entry which is preliminary data.</text>
</comment>
<feature type="compositionally biased region" description="Basic and acidic residues" evidence="1">
    <location>
        <begin position="260"/>
        <end position="269"/>
    </location>
</feature>
<dbReference type="AlphaFoldDB" id="A0AAN6GRF3"/>
<feature type="compositionally biased region" description="Polar residues" evidence="1">
    <location>
        <begin position="218"/>
        <end position="229"/>
    </location>
</feature>
<feature type="compositionally biased region" description="Low complexity" evidence="1">
    <location>
        <begin position="204"/>
        <end position="217"/>
    </location>
</feature>
<dbReference type="GO" id="GO:0030490">
    <property type="term" value="P:maturation of SSU-rRNA"/>
    <property type="evidence" value="ECO:0007669"/>
    <property type="project" value="TreeGrafter"/>
</dbReference>
<gene>
    <name evidence="3" type="ORF">OC846_002644</name>
</gene>
<evidence type="ECO:0000256" key="1">
    <source>
        <dbReference type="SAM" id="MobiDB-lite"/>
    </source>
</evidence>
<reference evidence="3" key="1">
    <citation type="journal article" date="2023" name="PhytoFront">
        <title>Draft Genome Resources of Seven Strains of Tilletia horrida, Causal Agent of Kernel Smut of Rice.</title>
        <authorList>
            <person name="Khanal S."/>
            <person name="Antony Babu S."/>
            <person name="Zhou X.G."/>
        </authorList>
    </citation>
    <scope>NUCLEOTIDE SEQUENCE</scope>
    <source>
        <strain evidence="3">TX6</strain>
    </source>
</reference>
<evidence type="ECO:0000313" key="4">
    <source>
        <dbReference type="Proteomes" id="UP001176517"/>
    </source>
</evidence>
<evidence type="ECO:0000259" key="2">
    <source>
        <dbReference type="Pfam" id="PF04194"/>
    </source>
</evidence>
<feature type="compositionally biased region" description="Acidic residues" evidence="1">
    <location>
        <begin position="42"/>
        <end position="71"/>
    </location>
</feature>
<dbReference type="Proteomes" id="UP001176517">
    <property type="component" value="Unassembled WGS sequence"/>
</dbReference>
<feature type="region of interest" description="Disordered" evidence="1">
    <location>
        <begin position="189"/>
        <end position="269"/>
    </location>
</feature>
<feature type="compositionally biased region" description="Acidic residues" evidence="1">
    <location>
        <begin position="239"/>
        <end position="259"/>
    </location>
</feature>
<dbReference type="GO" id="GO:0005737">
    <property type="term" value="C:cytoplasm"/>
    <property type="evidence" value="ECO:0007669"/>
    <property type="project" value="InterPro"/>
</dbReference>
<evidence type="ECO:0000313" key="3">
    <source>
        <dbReference type="EMBL" id="KAK0553028.1"/>
    </source>
</evidence>
<dbReference type="EMBL" id="JAPDMZ010000055">
    <property type="protein sequence ID" value="KAK0553028.1"/>
    <property type="molecule type" value="Genomic_DNA"/>
</dbReference>
<feature type="domain" description="Programmed cell death protein 2 C-terminal" evidence="2">
    <location>
        <begin position="359"/>
        <end position="445"/>
    </location>
</feature>
<sequence>MTADQPAAKRPQSDGVDLAQEGVGAPATRPPVKFVGDGTKNEDEEEEDDDDDDDMSDSDDDEDEQVEEDDDTWAYLALPDGPISAADASNPLVSRIGGTPAFLPLKTLPPYPATTLCPNPACAQPMELLLQIFAPRDESPYDRCLHVWGCARRACNAPRASPSSSTEQNRPSLRVVRTLTFNPRWAAKLAKEKAKREEKERSKAQQAAASKPAPSSKNPFSLQDSSAANKSGGMLFGGDSDDDEEEENEDEDDDEEDDQAERLAEELQIKATLDEYARIRAERRKAAKSDSAEDDQIWPQDDETRAYRPAQYLNTVPEPYAQAEDEKAVAAKAKASLEEGGKGGGSEGYERQLLSGITSTFERFVDRIRREPTQCLRYAWDGTPLPYARRLILGSEAANTPAQPAGSKPKKTTVLNPPPCDRCGAPRVFELQLMPNLVNILQPSTLTNASSTTSKRTTDSSQDLDEIEAAKADVGFTPSERAERARQRAVARALGRAPATSETTVTSTAKDGDTSNRGRDMVGLGWATAWIFVCSADCCRSSSSGEAGQGSKETWTEEWVELEFEEI</sequence>
<name>A0AAN6GRF3_9BASI</name>
<feature type="region of interest" description="Disordered" evidence="1">
    <location>
        <begin position="156"/>
        <end position="175"/>
    </location>
</feature>
<dbReference type="PANTHER" id="PTHR47524:SF1">
    <property type="entry name" value="20S RRNA ACCUMULATION PROTEIN 4"/>
    <property type="match status" value="1"/>
</dbReference>
<keyword evidence="4" id="KW-1185">Reference proteome</keyword>
<organism evidence="3 4">
    <name type="scientific">Tilletia horrida</name>
    <dbReference type="NCBI Taxonomy" id="155126"/>
    <lineage>
        <taxon>Eukaryota</taxon>
        <taxon>Fungi</taxon>
        <taxon>Dikarya</taxon>
        <taxon>Basidiomycota</taxon>
        <taxon>Ustilaginomycotina</taxon>
        <taxon>Exobasidiomycetes</taxon>
        <taxon>Tilletiales</taxon>
        <taxon>Tilletiaceae</taxon>
        <taxon>Tilletia</taxon>
    </lineage>
</organism>
<feature type="region of interest" description="Disordered" evidence="1">
    <location>
        <begin position="471"/>
        <end position="516"/>
    </location>
</feature>
<feature type="compositionally biased region" description="Polar residues" evidence="1">
    <location>
        <begin position="161"/>
        <end position="171"/>
    </location>
</feature>
<feature type="compositionally biased region" description="Polar residues" evidence="1">
    <location>
        <begin position="500"/>
        <end position="509"/>
    </location>
</feature>
<proteinExistence type="predicted"/>
<feature type="region of interest" description="Disordered" evidence="1">
    <location>
        <begin position="282"/>
        <end position="310"/>
    </location>
</feature>
<feature type="region of interest" description="Disordered" evidence="1">
    <location>
        <begin position="398"/>
        <end position="417"/>
    </location>
</feature>
<feature type="compositionally biased region" description="Basic and acidic residues" evidence="1">
    <location>
        <begin position="189"/>
        <end position="203"/>
    </location>
</feature>
<feature type="region of interest" description="Disordered" evidence="1">
    <location>
        <begin position="1"/>
        <end position="71"/>
    </location>
</feature>
<accession>A0AAN6GRF3</accession>
<dbReference type="Pfam" id="PF04194">
    <property type="entry name" value="PDCD2_C"/>
    <property type="match status" value="1"/>
</dbReference>